<dbReference type="RefSeq" id="WP_187734780.1">
    <property type="nucleotide sequence ID" value="NZ_CP060790.1"/>
</dbReference>
<dbReference type="InterPro" id="IPR021333">
    <property type="entry name" value="DUF2946"/>
</dbReference>
<dbReference type="EMBL" id="CP060790">
    <property type="protein sequence ID" value="QNP57777.1"/>
    <property type="molecule type" value="Genomic_DNA"/>
</dbReference>
<reference evidence="1 2" key="1">
    <citation type="submission" date="2020-08" db="EMBL/GenBank/DDBJ databases">
        <title>Genome sequence of Acidovorax monticola KACC 19171T.</title>
        <authorList>
            <person name="Hyun D.-W."/>
            <person name="Bae J.-W."/>
        </authorList>
    </citation>
    <scope>NUCLEOTIDE SEQUENCE [LARGE SCALE GENOMIC DNA]</scope>
    <source>
        <strain evidence="1 2">KACC 19171</strain>
    </source>
</reference>
<gene>
    <name evidence="1" type="ORF">H9L24_11485</name>
</gene>
<keyword evidence="2" id="KW-1185">Reference proteome</keyword>
<dbReference type="AlphaFoldDB" id="A0A7H0HB61"/>
<accession>A0A7H0HB61</accession>
<proteinExistence type="predicted"/>
<dbReference type="KEGG" id="amon:H9L24_11485"/>
<evidence type="ECO:0008006" key="3">
    <source>
        <dbReference type="Google" id="ProtNLM"/>
    </source>
</evidence>
<dbReference type="Proteomes" id="UP000516057">
    <property type="component" value="Chromosome"/>
</dbReference>
<organism evidence="1 2">
    <name type="scientific">Paenacidovorax monticola</name>
    <dbReference type="NCBI Taxonomy" id="1926868"/>
    <lineage>
        <taxon>Bacteria</taxon>
        <taxon>Pseudomonadati</taxon>
        <taxon>Pseudomonadota</taxon>
        <taxon>Betaproteobacteria</taxon>
        <taxon>Burkholderiales</taxon>
        <taxon>Comamonadaceae</taxon>
        <taxon>Paenacidovorax</taxon>
    </lineage>
</organism>
<dbReference type="Pfam" id="PF11162">
    <property type="entry name" value="DUF2946"/>
    <property type="match status" value="1"/>
</dbReference>
<evidence type="ECO:0000313" key="2">
    <source>
        <dbReference type="Proteomes" id="UP000516057"/>
    </source>
</evidence>
<name>A0A7H0HB61_9BURK</name>
<evidence type="ECO:0000313" key="1">
    <source>
        <dbReference type="EMBL" id="QNP57777.1"/>
    </source>
</evidence>
<protein>
    <recommendedName>
        <fullName evidence="3">DUF2946 domain-containing protein</fullName>
    </recommendedName>
</protein>
<sequence>MTALPRSLSALRLWVLAWFVAWVGVGIASPLVNPQAMELVCSSAGMVKLYVQTDDGPVELGASGMDCPLCVPSAAPPPAVALTVPAAQPLGYVLQSIPAARLAAATAAPLPARGPPLFTL</sequence>